<accession>A0AAN7ZA62</accession>
<name>A0AAN7ZA62_9PEZI</name>
<gene>
    <name evidence="1" type="ORF">RRF57_007055</name>
</gene>
<proteinExistence type="predicted"/>
<dbReference type="EMBL" id="JAWHQM010000019">
    <property type="protein sequence ID" value="KAK5631341.1"/>
    <property type="molecule type" value="Genomic_DNA"/>
</dbReference>
<evidence type="ECO:0000313" key="1">
    <source>
        <dbReference type="EMBL" id="KAK5631341.1"/>
    </source>
</evidence>
<dbReference type="AlphaFoldDB" id="A0AAN7ZA62"/>
<evidence type="ECO:0000313" key="2">
    <source>
        <dbReference type="Proteomes" id="UP001305414"/>
    </source>
</evidence>
<keyword evidence="2" id="KW-1185">Reference proteome</keyword>
<sequence>MSAKKGLSARFSKLLHRGSKRHDDGESSDERSNGLCVVCSTIGFDGDGKDREPVFSLGLLGDIKQRPSCPFCKFVLDSMQDDRIIHTQSIDHYNTHEVRYFGGARKCFQSNLCQHTPRSSLTQK</sequence>
<dbReference type="Proteomes" id="UP001305414">
    <property type="component" value="Unassembled WGS sequence"/>
</dbReference>
<comment type="caution">
    <text evidence="1">The sequence shown here is derived from an EMBL/GenBank/DDBJ whole genome shotgun (WGS) entry which is preliminary data.</text>
</comment>
<protein>
    <submittedName>
        <fullName evidence="1">Uncharacterized protein</fullName>
    </submittedName>
</protein>
<organism evidence="1 2">
    <name type="scientific">Xylaria bambusicola</name>
    <dbReference type="NCBI Taxonomy" id="326684"/>
    <lineage>
        <taxon>Eukaryota</taxon>
        <taxon>Fungi</taxon>
        <taxon>Dikarya</taxon>
        <taxon>Ascomycota</taxon>
        <taxon>Pezizomycotina</taxon>
        <taxon>Sordariomycetes</taxon>
        <taxon>Xylariomycetidae</taxon>
        <taxon>Xylariales</taxon>
        <taxon>Xylariaceae</taxon>
        <taxon>Xylaria</taxon>
    </lineage>
</organism>
<reference evidence="1 2" key="1">
    <citation type="submission" date="2023-10" db="EMBL/GenBank/DDBJ databases">
        <title>Draft genome sequence of Xylaria bambusicola isolate GMP-LS, the root and basal stem rot pathogen of sugarcane in Indonesia.</title>
        <authorList>
            <person name="Selvaraj P."/>
            <person name="Muralishankar V."/>
            <person name="Muruganantham S."/>
            <person name="Sp S."/>
            <person name="Haryani S."/>
            <person name="Lau K.J.X."/>
            <person name="Naqvi N.I."/>
        </authorList>
    </citation>
    <scope>NUCLEOTIDE SEQUENCE [LARGE SCALE GENOMIC DNA]</scope>
    <source>
        <strain evidence="1">GMP-LS</strain>
    </source>
</reference>